<dbReference type="Proteomes" id="UP000682733">
    <property type="component" value="Unassembled WGS sequence"/>
</dbReference>
<dbReference type="Pfam" id="PF06869">
    <property type="entry name" value="DUF1258"/>
    <property type="match status" value="1"/>
</dbReference>
<name>A0A8S2DRU7_9BILA</name>
<dbReference type="Proteomes" id="UP000677228">
    <property type="component" value="Unassembled WGS sequence"/>
</dbReference>
<dbReference type="PANTHER" id="PTHR33053">
    <property type="entry name" value="PROTEIN, PUTATIVE-RELATED"/>
    <property type="match status" value="1"/>
</dbReference>
<evidence type="ECO:0000313" key="4">
    <source>
        <dbReference type="Proteomes" id="UP000677228"/>
    </source>
</evidence>
<dbReference type="InterPro" id="IPR009667">
    <property type="entry name" value="DUF1258"/>
</dbReference>
<evidence type="ECO:0000256" key="1">
    <source>
        <dbReference type="SAM" id="MobiDB-lite"/>
    </source>
</evidence>
<dbReference type="AlphaFoldDB" id="A0A8S2DRU7"/>
<evidence type="ECO:0000313" key="3">
    <source>
        <dbReference type="EMBL" id="CAF3785213.1"/>
    </source>
</evidence>
<dbReference type="PANTHER" id="PTHR33053:SF9">
    <property type="entry name" value="AGAP000105-PA"/>
    <property type="match status" value="1"/>
</dbReference>
<sequence length="815" mass="95029">MRRNNQNRRNEVKRNQRIIPNERIQEYQINSLSTSTDLCDDVEHRSIDFSTASSVVAPPCTEPDDFELLSNGQHDSQETPNELDTNQYDNDVETDIKINIEDIIIHQDNQEEEDMSPTSLPLHDYTQILTKDFCKNLLKFSRNASVNKGHSNQLLGLIQSILPTPNNLPTTMTSLLSKLDFEDLFTKRSVCILCNSDLLYSEKHCPQCKSSDPKTIAYVYDARVQHVLTRMLKRLSPDIEMYKNQIDNLGTNEMMMNKNYKYLLNKNPNTNLISLILHLDGIGLTHSNQLKLWLLSGSVVELPLHLRNRRYNMLLSSLWIGYVEPKPKIWLKNSLVGLNLLKRSGVKVSSSLHYTIRFFGITGDCPALKMILNFINHQGYYCCWLCFVRGEHVQNKRQYYYQPPIELRSSQSYNEHGEQAATRHSNVYGHLGISVLKNLLDIPLPQSIIVDYLHVSLLRHAKCILAQLYRKLKPTERDLLDQRLKEQPFPHYFNRKMRAASNLSFIKGTELRNIILYGLLPLIRPFLPIDLVAHLSLYVTFLRILHSERSFGAKTSEIAQKLFTSYYEDHELYYTGLQNFVLHVQIHLPELYDAVGSLCNIGTFGQEDLIGHVSKQRHGTRYFGELITYYYNINFSLQNQKQQSLTTTRIGPLDLDIYKASYYPMIEEYHNRYCDCKSLDTCIVLYRRCVTQKEAFHSLRYTRRGKSESYVVKYFVDTGKKEFEFGFIEVFFTFQGEVFALTESYLKKCAFSDLFKGSKYYNQLKEILDYYFFVLRKDKIVHKIVCTDLFDKHSILFRFNDHFVVTPVSAYGEHD</sequence>
<accession>A0A8S2DRU7</accession>
<feature type="region of interest" description="Disordered" evidence="1">
    <location>
        <begin position="54"/>
        <end position="87"/>
    </location>
</feature>
<dbReference type="EMBL" id="CAJOBA010006854">
    <property type="protein sequence ID" value="CAF3785213.1"/>
    <property type="molecule type" value="Genomic_DNA"/>
</dbReference>
<feature type="compositionally biased region" description="Polar residues" evidence="1">
    <location>
        <begin position="70"/>
        <end position="87"/>
    </location>
</feature>
<protein>
    <submittedName>
        <fullName evidence="2">Uncharacterized protein</fullName>
    </submittedName>
</protein>
<gene>
    <name evidence="2" type="ORF">OVA965_LOCUS15291</name>
    <name evidence="3" type="ORF">TMI583_LOCUS15297</name>
</gene>
<comment type="caution">
    <text evidence="2">The sequence shown here is derived from an EMBL/GenBank/DDBJ whole genome shotgun (WGS) entry which is preliminary data.</text>
</comment>
<reference evidence="2" key="1">
    <citation type="submission" date="2021-02" db="EMBL/GenBank/DDBJ databases">
        <authorList>
            <person name="Nowell W R."/>
        </authorList>
    </citation>
    <scope>NUCLEOTIDE SEQUENCE</scope>
</reference>
<evidence type="ECO:0000313" key="2">
    <source>
        <dbReference type="EMBL" id="CAF1016144.1"/>
    </source>
</evidence>
<organism evidence="2 4">
    <name type="scientific">Didymodactylos carnosus</name>
    <dbReference type="NCBI Taxonomy" id="1234261"/>
    <lineage>
        <taxon>Eukaryota</taxon>
        <taxon>Metazoa</taxon>
        <taxon>Spiralia</taxon>
        <taxon>Gnathifera</taxon>
        <taxon>Rotifera</taxon>
        <taxon>Eurotatoria</taxon>
        <taxon>Bdelloidea</taxon>
        <taxon>Philodinida</taxon>
        <taxon>Philodinidae</taxon>
        <taxon>Didymodactylos</taxon>
    </lineage>
</organism>
<proteinExistence type="predicted"/>
<dbReference type="EMBL" id="CAJNOK010006845">
    <property type="protein sequence ID" value="CAF1016144.1"/>
    <property type="molecule type" value="Genomic_DNA"/>
</dbReference>